<evidence type="ECO:0000313" key="4">
    <source>
        <dbReference type="EMBL" id="MDM8201495.1"/>
    </source>
</evidence>
<feature type="domain" description="TPM" evidence="3">
    <location>
        <begin position="40"/>
        <end position="161"/>
    </location>
</feature>
<gene>
    <name evidence="4" type="ORF">QUW08_09345</name>
</gene>
<dbReference type="EMBL" id="JAUDCL010000015">
    <property type="protein sequence ID" value="MDM8201495.1"/>
    <property type="molecule type" value="Genomic_DNA"/>
</dbReference>
<sequence length="300" mass="30488">MKQAIKRRLASLVLSAILLAALALPAFAADIPAAPSGHAVLDQAGVLSQETINTVDSYNNALASTGAEIGVLTVDFTGNLSIDDYALQVFNEWGIGDKKKQNGVLFLLVTGDENYYCTLGTGLEGEITYSRLKSLLNDYAEPGFAKGDYDACVTEFTGALYSELCSLYGITPGEGQPQPKPVEQDDSDLSGVLLMLLIAAVLIILIIGTSGRGGRGGPGGGGGGRGRDVVFWPLFLGGWGRPRYYHRPYHRPPPGGFGGGFGGPGGFGGGGFGGGGFGGGGGGFGGFGGGGSRGGGAGRG</sequence>
<feature type="signal peptide" evidence="2">
    <location>
        <begin position="1"/>
        <end position="28"/>
    </location>
</feature>
<evidence type="ECO:0000313" key="5">
    <source>
        <dbReference type="Proteomes" id="UP001529380"/>
    </source>
</evidence>
<dbReference type="Gene3D" id="3.10.310.50">
    <property type="match status" value="1"/>
</dbReference>
<dbReference type="Proteomes" id="UP001529380">
    <property type="component" value="Unassembled WGS sequence"/>
</dbReference>
<accession>A0ABT7URH3</accession>
<keyword evidence="1" id="KW-0472">Membrane</keyword>
<feature type="transmembrane region" description="Helical" evidence="1">
    <location>
        <begin position="189"/>
        <end position="208"/>
    </location>
</feature>
<protein>
    <submittedName>
        <fullName evidence="4">TPM domain-containing protein</fullName>
    </submittedName>
</protein>
<reference evidence="4 5" key="3">
    <citation type="submission" date="2023-06" db="EMBL/GenBank/DDBJ databases">
        <authorList>
            <person name="Zeman M."/>
            <person name="Kubasova T."/>
            <person name="Jahodarova E."/>
            <person name="Nykrynova M."/>
            <person name="Rychlik I."/>
        </authorList>
    </citation>
    <scope>NUCLEOTIDE SEQUENCE [LARGE SCALE GENOMIC DNA]</scope>
    <source>
        <strain evidence="4 5">ET340</strain>
    </source>
</reference>
<reference evidence="5" key="2">
    <citation type="submission" date="2023-06" db="EMBL/GenBank/DDBJ databases">
        <title>Identification and characterization of horizontal gene transfer across gut microbiota members of farm animals based on homology search.</title>
        <authorList>
            <person name="Zeman M."/>
            <person name="Kubasova T."/>
            <person name="Jahodarova E."/>
            <person name="Nykrynova M."/>
            <person name="Rychlik I."/>
        </authorList>
    </citation>
    <scope>NUCLEOTIDE SEQUENCE [LARGE SCALE GENOMIC DNA]</scope>
    <source>
        <strain evidence="5">ET340</strain>
    </source>
</reference>
<comment type="caution">
    <text evidence="4">The sequence shown here is derived from an EMBL/GenBank/DDBJ whole genome shotgun (WGS) entry which is preliminary data.</text>
</comment>
<dbReference type="InterPro" id="IPR007621">
    <property type="entry name" value="TPM_dom"/>
</dbReference>
<proteinExistence type="predicted"/>
<keyword evidence="1" id="KW-1133">Transmembrane helix</keyword>
<keyword evidence="2" id="KW-0732">Signal</keyword>
<dbReference type="PANTHER" id="PTHR30373:SF2">
    <property type="entry name" value="UPF0603 PROTEIN YGCG"/>
    <property type="match status" value="1"/>
</dbReference>
<feature type="chain" id="PRO_5046469851" evidence="2">
    <location>
        <begin position="29"/>
        <end position="300"/>
    </location>
</feature>
<evidence type="ECO:0000259" key="3">
    <source>
        <dbReference type="Pfam" id="PF04536"/>
    </source>
</evidence>
<evidence type="ECO:0000256" key="1">
    <source>
        <dbReference type="SAM" id="Phobius"/>
    </source>
</evidence>
<evidence type="ECO:0000256" key="2">
    <source>
        <dbReference type="SAM" id="SignalP"/>
    </source>
</evidence>
<name>A0ABT7URH3_9FIRM</name>
<dbReference type="RefSeq" id="WP_289600011.1">
    <property type="nucleotide sequence ID" value="NZ_JAUDCL010000015.1"/>
</dbReference>
<keyword evidence="1" id="KW-0812">Transmembrane</keyword>
<organism evidence="4 5">
    <name type="scientific">Allofournierella massiliensis</name>
    <dbReference type="NCBI Taxonomy" id="1650663"/>
    <lineage>
        <taxon>Bacteria</taxon>
        <taxon>Bacillati</taxon>
        <taxon>Bacillota</taxon>
        <taxon>Clostridia</taxon>
        <taxon>Eubacteriales</taxon>
        <taxon>Oscillospiraceae</taxon>
        <taxon>Allofournierella</taxon>
    </lineage>
</organism>
<keyword evidence="5" id="KW-1185">Reference proteome</keyword>
<dbReference type="PANTHER" id="PTHR30373">
    <property type="entry name" value="UPF0603 PROTEIN YGCG"/>
    <property type="match status" value="1"/>
</dbReference>
<dbReference type="Pfam" id="PF04536">
    <property type="entry name" value="TPM_phosphatase"/>
    <property type="match status" value="1"/>
</dbReference>
<reference evidence="4 5" key="1">
    <citation type="submission" date="2023-06" db="EMBL/GenBank/DDBJ databases">
        <title>Identification and characterization of horizontal gene transfer across gut microbiota members of farm animals based on homology search.</title>
        <authorList>
            <person name="Schwarzerova J."/>
            <person name="Nykrynova M."/>
            <person name="Jureckova K."/>
            <person name="Cejkova D."/>
            <person name="Rychlik I."/>
        </authorList>
    </citation>
    <scope>NUCLEOTIDE SEQUENCE [LARGE SCALE GENOMIC DNA]</scope>
    <source>
        <strain evidence="4 5">ET340</strain>
    </source>
</reference>